<feature type="domain" description="Ig-like" evidence="7">
    <location>
        <begin position="22"/>
        <end position="117"/>
    </location>
</feature>
<evidence type="ECO:0000313" key="8">
    <source>
        <dbReference type="Ensembl" id="ENSSRHP00000082723.1"/>
    </source>
</evidence>
<dbReference type="GO" id="GO:0042101">
    <property type="term" value="C:T cell receptor complex"/>
    <property type="evidence" value="ECO:0007669"/>
    <property type="project" value="UniProtKB-KW"/>
</dbReference>
<dbReference type="PANTHER" id="PTHR19367:SF18">
    <property type="entry name" value="T CELL RECEPTOR ALPHA VARIABLE 16"/>
    <property type="match status" value="1"/>
</dbReference>
<dbReference type="GO" id="GO:0002250">
    <property type="term" value="P:adaptive immune response"/>
    <property type="evidence" value="ECO:0007669"/>
    <property type="project" value="UniProtKB-KW"/>
</dbReference>
<evidence type="ECO:0000313" key="9">
    <source>
        <dbReference type="Proteomes" id="UP000472270"/>
    </source>
</evidence>
<dbReference type="Ensembl" id="ENSSRHT00000084955.1">
    <property type="protein sequence ID" value="ENSSRHP00000082723.1"/>
    <property type="gene ID" value="ENSSRHG00000040936.1"/>
</dbReference>
<evidence type="ECO:0000259" key="7">
    <source>
        <dbReference type="PROSITE" id="PS50835"/>
    </source>
</evidence>
<protein>
    <recommendedName>
        <fullName evidence="7">Ig-like domain-containing protein</fullName>
    </recommendedName>
</protein>
<reference evidence="8" key="2">
    <citation type="submission" date="2025-09" db="UniProtKB">
        <authorList>
            <consortium name="Ensembl"/>
        </authorList>
    </citation>
    <scope>IDENTIFICATION</scope>
</reference>
<reference evidence="8" key="1">
    <citation type="submission" date="2025-08" db="UniProtKB">
        <authorList>
            <consortium name="Ensembl"/>
        </authorList>
    </citation>
    <scope>IDENTIFICATION</scope>
</reference>
<dbReference type="Pfam" id="PF07686">
    <property type="entry name" value="V-set"/>
    <property type="match status" value="1"/>
</dbReference>
<keyword evidence="3" id="KW-0675">Receptor</keyword>
<proteinExistence type="predicted"/>
<organism evidence="8 9">
    <name type="scientific">Sinocyclocheilus rhinocerous</name>
    <dbReference type="NCBI Taxonomy" id="307959"/>
    <lineage>
        <taxon>Eukaryota</taxon>
        <taxon>Metazoa</taxon>
        <taxon>Chordata</taxon>
        <taxon>Craniata</taxon>
        <taxon>Vertebrata</taxon>
        <taxon>Euteleostomi</taxon>
        <taxon>Actinopterygii</taxon>
        <taxon>Neopterygii</taxon>
        <taxon>Teleostei</taxon>
        <taxon>Ostariophysi</taxon>
        <taxon>Cypriniformes</taxon>
        <taxon>Cyprinidae</taxon>
        <taxon>Cyprininae</taxon>
        <taxon>Sinocyclocheilus</taxon>
    </lineage>
</organism>
<dbReference type="SMART" id="SM00406">
    <property type="entry name" value="IGv"/>
    <property type="match status" value="1"/>
</dbReference>
<dbReference type="AlphaFoldDB" id="A0A673M0U9"/>
<keyword evidence="9" id="KW-1185">Reference proteome</keyword>
<keyword evidence="1 6" id="KW-0732">Signal</keyword>
<evidence type="ECO:0000256" key="2">
    <source>
        <dbReference type="ARBA" id="ARBA00023130"/>
    </source>
</evidence>
<dbReference type="InterPro" id="IPR013783">
    <property type="entry name" value="Ig-like_fold"/>
</dbReference>
<evidence type="ECO:0000256" key="1">
    <source>
        <dbReference type="ARBA" id="ARBA00022729"/>
    </source>
</evidence>
<keyword evidence="5" id="KW-1279">T cell receptor</keyword>
<name>A0A673M0U9_9TELE</name>
<accession>A0A673M0U9</accession>
<feature type="signal peptide" evidence="6">
    <location>
        <begin position="1"/>
        <end position="20"/>
    </location>
</feature>
<evidence type="ECO:0000256" key="6">
    <source>
        <dbReference type="SAM" id="SignalP"/>
    </source>
</evidence>
<dbReference type="InterPro" id="IPR003599">
    <property type="entry name" value="Ig_sub"/>
</dbReference>
<evidence type="ECO:0000256" key="3">
    <source>
        <dbReference type="ARBA" id="ARBA00023170"/>
    </source>
</evidence>
<evidence type="ECO:0000256" key="5">
    <source>
        <dbReference type="ARBA" id="ARBA00043266"/>
    </source>
</evidence>
<dbReference type="SUPFAM" id="SSF48726">
    <property type="entry name" value="Immunoglobulin"/>
    <property type="match status" value="1"/>
</dbReference>
<dbReference type="InterPro" id="IPR051287">
    <property type="entry name" value="TCR_variable_region"/>
</dbReference>
<sequence>MEKWVTITLFFTAHDLVCWGQDRVEQPSREMTANEADQVTLMCNYTTKATNTDAYLFWYKQLSNKSPAFILNKYPFSEGTTEPDFKKRFSATLDTTSSTVPLMIKNLRVSDSAVYYCALRPTPYKNSNSFFTWISTSVEEVIVTLSYAKTCRRRLTAQYLNLTVHLSECAKNNVLSLEFLYKLNLKILKLKIKNKFFFVRTLSCHLIYPGTS</sequence>
<dbReference type="SMART" id="SM00409">
    <property type="entry name" value="IG"/>
    <property type="match status" value="1"/>
</dbReference>
<keyword evidence="2" id="KW-1064">Adaptive immunity</keyword>
<keyword evidence="4" id="KW-0393">Immunoglobulin domain</keyword>
<dbReference type="PANTHER" id="PTHR19367">
    <property type="entry name" value="T-CELL RECEPTOR ALPHA CHAIN V REGION"/>
    <property type="match status" value="1"/>
</dbReference>
<dbReference type="InterPro" id="IPR013106">
    <property type="entry name" value="Ig_V-set"/>
</dbReference>
<dbReference type="Proteomes" id="UP000472270">
    <property type="component" value="Unassembled WGS sequence"/>
</dbReference>
<feature type="chain" id="PRO_5025616795" description="Ig-like domain-containing protein" evidence="6">
    <location>
        <begin position="21"/>
        <end position="212"/>
    </location>
</feature>
<evidence type="ECO:0000256" key="4">
    <source>
        <dbReference type="ARBA" id="ARBA00023319"/>
    </source>
</evidence>
<dbReference type="PROSITE" id="PS50835">
    <property type="entry name" value="IG_LIKE"/>
    <property type="match status" value="1"/>
</dbReference>
<dbReference type="InterPro" id="IPR036179">
    <property type="entry name" value="Ig-like_dom_sf"/>
</dbReference>
<dbReference type="InterPro" id="IPR007110">
    <property type="entry name" value="Ig-like_dom"/>
</dbReference>
<keyword evidence="5" id="KW-0391">Immunity</keyword>
<dbReference type="Gene3D" id="2.60.40.10">
    <property type="entry name" value="Immunoglobulins"/>
    <property type="match status" value="1"/>
</dbReference>